<name>A0A8H7RCE7_9FUNG</name>
<accession>A0A8H7RCE7</accession>
<dbReference type="EMBL" id="JAEPRD010000023">
    <property type="protein sequence ID" value="KAG2207765.1"/>
    <property type="molecule type" value="Genomic_DNA"/>
</dbReference>
<dbReference type="Proteomes" id="UP000603453">
    <property type="component" value="Unassembled WGS sequence"/>
</dbReference>
<reference evidence="1" key="1">
    <citation type="submission" date="2020-12" db="EMBL/GenBank/DDBJ databases">
        <title>Metabolic potential, ecology and presence of endohyphal bacteria is reflected in genomic diversity of Mucoromycotina.</title>
        <authorList>
            <person name="Muszewska A."/>
            <person name="Okrasinska A."/>
            <person name="Steczkiewicz K."/>
            <person name="Drgas O."/>
            <person name="Orlowska M."/>
            <person name="Perlinska-Lenart U."/>
            <person name="Aleksandrzak-Piekarczyk T."/>
            <person name="Szatraj K."/>
            <person name="Zielenkiewicz U."/>
            <person name="Pilsyk S."/>
            <person name="Malc E."/>
            <person name="Mieczkowski P."/>
            <person name="Kruszewska J.S."/>
            <person name="Biernat P."/>
            <person name="Pawlowska J."/>
        </authorList>
    </citation>
    <scope>NUCLEOTIDE SEQUENCE</scope>
    <source>
        <strain evidence="1">WA0000017839</strain>
    </source>
</reference>
<keyword evidence="2" id="KW-1185">Reference proteome</keyword>
<proteinExistence type="predicted"/>
<comment type="caution">
    <text evidence="1">The sequence shown here is derived from an EMBL/GenBank/DDBJ whole genome shotgun (WGS) entry which is preliminary data.</text>
</comment>
<sequence>MAMPNQMYASPIYPSPSVPQMVASPYYNNGMTPAYSMMGPQQSQAGFYPPMASMQMNGQGMQQPVMVQQHYPDYLPGPPRRPCCGDCCCDCSCCNCCLGM</sequence>
<dbReference type="AlphaFoldDB" id="A0A8H7RCE7"/>
<evidence type="ECO:0000313" key="2">
    <source>
        <dbReference type="Proteomes" id="UP000603453"/>
    </source>
</evidence>
<evidence type="ECO:0000313" key="1">
    <source>
        <dbReference type="EMBL" id="KAG2207765.1"/>
    </source>
</evidence>
<protein>
    <submittedName>
        <fullName evidence="1">Uncharacterized protein</fullName>
    </submittedName>
</protein>
<organism evidence="1 2">
    <name type="scientific">Mucor saturninus</name>
    <dbReference type="NCBI Taxonomy" id="64648"/>
    <lineage>
        <taxon>Eukaryota</taxon>
        <taxon>Fungi</taxon>
        <taxon>Fungi incertae sedis</taxon>
        <taxon>Mucoromycota</taxon>
        <taxon>Mucoromycotina</taxon>
        <taxon>Mucoromycetes</taxon>
        <taxon>Mucorales</taxon>
        <taxon>Mucorineae</taxon>
        <taxon>Mucoraceae</taxon>
        <taxon>Mucor</taxon>
    </lineage>
</organism>
<gene>
    <name evidence="1" type="ORF">INT47_011885</name>
</gene>